<keyword evidence="2" id="KW-0012">Acyltransferase</keyword>
<dbReference type="Gene3D" id="3.40.630.30">
    <property type="match status" value="1"/>
</dbReference>
<dbReference type="InterPro" id="IPR016181">
    <property type="entry name" value="Acyl_CoA_acyltransferase"/>
</dbReference>
<dbReference type="PROSITE" id="PS51186">
    <property type="entry name" value="GNAT"/>
    <property type="match status" value="1"/>
</dbReference>
<evidence type="ECO:0000256" key="3">
    <source>
        <dbReference type="SAM" id="MobiDB-lite"/>
    </source>
</evidence>
<dbReference type="Pfam" id="PF13508">
    <property type="entry name" value="Acetyltransf_7"/>
    <property type="match status" value="1"/>
</dbReference>
<evidence type="ECO:0000313" key="5">
    <source>
        <dbReference type="EMBL" id="KTR93206.1"/>
    </source>
</evidence>
<comment type="caution">
    <text evidence="5">The sequence shown here is derived from an EMBL/GenBank/DDBJ whole genome shotgun (WGS) entry which is preliminary data.</text>
</comment>
<dbReference type="Proteomes" id="UP000075025">
    <property type="component" value="Unassembled WGS sequence"/>
</dbReference>
<organism evidence="5 6">
    <name type="scientific">Microbacterium testaceum</name>
    <name type="common">Aureobacterium testaceum</name>
    <name type="synonym">Brevibacterium testaceum</name>
    <dbReference type="NCBI Taxonomy" id="2033"/>
    <lineage>
        <taxon>Bacteria</taxon>
        <taxon>Bacillati</taxon>
        <taxon>Actinomycetota</taxon>
        <taxon>Actinomycetes</taxon>
        <taxon>Micrococcales</taxon>
        <taxon>Microbacteriaceae</taxon>
        <taxon>Microbacterium</taxon>
    </lineage>
</organism>
<dbReference type="RefSeq" id="WP_193755366.1">
    <property type="nucleotide sequence ID" value="NZ_LDRT01000093.1"/>
</dbReference>
<evidence type="ECO:0000256" key="1">
    <source>
        <dbReference type="ARBA" id="ARBA00022679"/>
    </source>
</evidence>
<dbReference type="GO" id="GO:0005737">
    <property type="term" value="C:cytoplasm"/>
    <property type="evidence" value="ECO:0007669"/>
    <property type="project" value="TreeGrafter"/>
</dbReference>
<dbReference type="GO" id="GO:0008080">
    <property type="term" value="F:N-acetyltransferase activity"/>
    <property type="evidence" value="ECO:0007669"/>
    <property type="project" value="InterPro"/>
</dbReference>
<accession>A0A147EV17</accession>
<reference evidence="5 6" key="1">
    <citation type="journal article" date="2016" name="Front. Microbiol.">
        <title>Genomic Resource of Rice Seed Associated Bacteria.</title>
        <authorList>
            <person name="Midha S."/>
            <person name="Bansal K."/>
            <person name="Sharma S."/>
            <person name="Kumar N."/>
            <person name="Patil P.P."/>
            <person name="Chaudhry V."/>
            <person name="Patil P.B."/>
        </authorList>
    </citation>
    <scope>NUCLEOTIDE SEQUENCE [LARGE SCALE GENOMIC DNA]</scope>
    <source>
        <strain evidence="5 6">NS220</strain>
    </source>
</reference>
<evidence type="ECO:0000256" key="2">
    <source>
        <dbReference type="ARBA" id="ARBA00023315"/>
    </source>
</evidence>
<dbReference type="PANTHER" id="PTHR43626:SF4">
    <property type="entry name" value="GCN5-RELATED N-ACETYLTRANSFERASE 2, CHLOROPLASTIC"/>
    <property type="match status" value="1"/>
</dbReference>
<proteinExistence type="predicted"/>
<evidence type="ECO:0000313" key="6">
    <source>
        <dbReference type="Proteomes" id="UP000075025"/>
    </source>
</evidence>
<dbReference type="InterPro" id="IPR000182">
    <property type="entry name" value="GNAT_dom"/>
</dbReference>
<keyword evidence="1" id="KW-0808">Transferase</keyword>
<protein>
    <recommendedName>
        <fullName evidence="4">N-acetyltransferase domain-containing protein</fullName>
    </recommendedName>
</protein>
<gene>
    <name evidence="5" type="ORF">NS220_13355</name>
</gene>
<dbReference type="AlphaFoldDB" id="A0A147EV17"/>
<feature type="region of interest" description="Disordered" evidence="3">
    <location>
        <begin position="117"/>
        <end position="141"/>
    </location>
</feature>
<dbReference type="SUPFAM" id="SSF55729">
    <property type="entry name" value="Acyl-CoA N-acyltransferases (Nat)"/>
    <property type="match status" value="1"/>
</dbReference>
<dbReference type="PANTHER" id="PTHR43626">
    <property type="entry name" value="ACYL-COA N-ACYLTRANSFERASE"/>
    <property type="match status" value="1"/>
</dbReference>
<feature type="domain" description="N-acetyltransferase" evidence="4">
    <location>
        <begin position="1"/>
        <end position="132"/>
    </location>
</feature>
<sequence length="141" mass="14898">MHFSLEPPTPAEFAALYAETGWGEWPPDALERALAGSWVVCAARDDNGALVGMGRLISDGALHAFVTEMIVAGAARGAGVGAEILRRLVAEAHRRGVRDVQLFAARGRAGFYERNGFVRRPPEGPGMDLADQGDAALGPNS</sequence>
<dbReference type="InterPro" id="IPR045039">
    <property type="entry name" value="NSI-like"/>
</dbReference>
<name>A0A147EV17_MICTE</name>
<dbReference type="EMBL" id="LDRT01000093">
    <property type="protein sequence ID" value="KTR93206.1"/>
    <property type="molecule type" value="Genomic_DNA"/>
</dbReference>
<evidence type="ECO:0000259" key="4">
    <source>
        <dbReference type="PROSITE" id="PS51186"/>
    </source>
</evidence>
<dbReference type="PATRIC" id="fig|2033.6.peg.3984"/>